<feature type="compositionally biased region" description="Basic and acidic residues" evidence="10">
    <location>
        <begin position="70"/>
        <end position="80"/>
    </location>
</feature>
<evidence type="ECO:0000256" key="4">
    <source>
        <dbReference type="ARBA" id="ARBA00022833"/>
    </source>
</evidence>
<dbReference type="GO" id="GO:0008270">
    <property type="term" value="F:zinc ion binding"/>
    <property type="evidence" value="ECO:0007669"/>
    <property type="project" value="UniProtKB-KW"/>
</dbReference>
<gene>
    <name evidence="12" type="ORF">MS3_09420</name>
</gene>
<dbReference type="AlphaFoldDB" id="A0A095A0Y9"/>
<keyword evidence="7" id="KW-0804">Transcription</keyword>
<dbReference type="PRINTS" id="PR00047">
    <property type="entry name" value="STROIDFINGER"/>
</dbReference>
<dbReference type="InterPro" id="IPR001628">
    <property type="entry name" value="Znf_hrmn_rcpt"/>
</dbReference>
<name>A0A095A0Y9_SCHHA</name>
<dbReference type="STRING" id="6185.A0A095A0Y9"/>
<evidence type="ECO:0000313" key="12">
    <source>
        <dbReference type="EMBL" id="KGB40925.1"/>
    </source>
</evidence>
<sequence>MNLNDKFNVKTCKSTKIISQFNKYDPSLKYHKSIKKRNKQSIIDNHNHNQSIQMTLDNNVNRIDIHTNIDYDNNPDHDPDNDLIQNNNNNKVKPMDEYSTIDDEDYELDDEQDHHEEQQQQQQQQQFHDYNIEIQLKSNQLMECVVCGDKSSGKHYGQHTCEGCKSFFKRSVRRQLNYTCRSNKQCPIDIHHRNQCQYCRFQKCIQVGMRKEAVQQGRLSTFPSLYHSYFGLSNFLTTNSLTPIHHHMIGSNITQLINMLLVAEHHSYQYLNNEQFMYYLNFVLNKSKTITESQKCNQHNKSFDMFNLTTYNDISSNNDSNNNNHSLIDSSSITSTIKAVGKSLSREEQSFMTNMKCNQQSTILNEITNSTINYLLVMIEWAKNISLFTDLQSNV</sequence>
<dbReference type="SMART" id="SM00399">
    <property type="entry name" value="ZnF_C4"/>
    <property type="match status" value="1"/>
</dbReference>
<dbReference type="PRINTS" id="PR00398">
    <property type="entry name" value="STRDHORMONER"/>
</dbReference>
<dbReference type="GO" id="GO:0003700">
    <property type="term" value="F:DNA-binding transcription factor activity"/>
    <property type="evidence" value="ECO:0007669"/>
    <property type="project" value="InterPro"/>
</dbReference>
<evidence type="ECO:0000256" key="6">
    <source>
        <dbReference type="ARBA" id="ARBA00023125"/>
    </source>
</evidence>
<keyword evidence="8" id="KW-0675">Receptor</keyword>
<dbReference type="FunFam" id="3.30.50.10:FF:000006">
    <property type="entry name" value="Nuclear receptor subfamily 5 group A member"/>
    <property type="match status" value="1"/>
</dbReference>
<dbReference type="PROSITE" id="PS00031">
    <property type="entry name" value="NUCLEAR_REC_DBD_1"/>
    <property type="match status" value="1"/>
</dbReference>
<evidence type="ECO:0000259" key="11">
    <source>
        <dbReference type="PROSITE" id="PS51030"/>
    </source>
</evidence>
<proteinExistence type="predicted"/>
<evidence type="ECO:0000256" key="8">
    <source>
        <dbReference type="ARBA" id="ARBA00023170"/>
    </source>
</evidence>
<accession>A0A095A0Y9</accession>
<dbReference type="InterPro" id="IPR050274">
    <property type="entry name" value="Nuclear_hormone_rcpt_NR2"/>
</dbReference>
<evidence type="ECO:0000256" key="1">
    <source>
        <dbReference type="ARBA" id="ARBA00004123"/>
    </source>
</evidence>
<dbReference type="InterPro" id="IPR013088">
    <property type="entry name" value="Znf_NHR/GATA"/>
</dbReference>
<dbReference type="PANTHER" id="PTHR24083">
    <property type="entry name" value="NUCLEAR HORMONE RECEPTOR"/>
    <property type="match status" value="1"/>
</dbReference>
<dbReference type="SUPFAM" id="SSF57716">
    <property type="entry name" value="Glucocorticoid receptor-like (DNA-binding domain)"/>
    <property type="match status" value="1"/>
</dbReference>
<evidence type="ECO:0000256" key="3">
    <source>
        <dbReference type="ARBA" id="ARBA00022771"/>
    </source>
</evidence>
<dbReference type="GO" id="GO:0005634">
    <property type="term" value="C:nucleus"/>
    <property type="evidence" value="ECO:0007669"/>
    <property type="project" value="UniProtKB-SubCell"/>
</dbReference>
<evidence type="ECO:0000256" key="10">
    <source>
        <dbReference type="SAM" id="MobiDB-lite"/>
    </source>
</evidence>
<dbReference type="InterPro" id="IPR001723">
    <property type="entry name" value="Nuclear_hrmn_rcpt"/>
</dbReference>
<feature type="domain" description="Nuclear receptor" evidence="11">
    <location>
        <begin position="141"/>
        <end position="216"/>
    </location>
</feature>
<dbReference type="GO" id="GO:0043565">
    <property type="term" value="F:sequence-specific DNA binding"/>
    <property type="evidence" value="ECO:0007669"/>
    <property type="project" value="InterPro"/>
</dbReference>
<dbReference type="SUPFAM" id="SSF48508">
    <property type="entry name" value="Nuclear receptor ligand-binding domain"/>
    <property type="match status" value="1"/>
</dbReference>
<comment type="subcellular location">
    <subcellularLocation>
        <location evidence="1">Nucleus</location>
    </subcellularLocation>
</comment>
<evidence type="ECO:0000256" key="9">
    <source>
        <dbReference type="ARBA" id="ARBA00023242"/>
    </source>
</evidence>
<reference evidence="12" key="1">
    <citation type="journal article" date="2012" name="Nat. Genet.">
        <title>Whole-genome sequence of Schistosoma haematobium.</title>
        <authorList>
            <person name="Young N.D."/>
            <person name="Jex A.R."/>
            <person name="Li B."/>
            <person name="Liu S."/>
            <person name="Yang L."/>
            <person name="Xiong Z."/>
            <person name="Li Y."/>
            <person name="Cantacessi C."/>
            <person name="Hall R.S."/>
            <person name="Xu X."/>
            <person name="Chen F."/>
            <person name="Wu X."/>
            <person name="Zerlotini A."/>
            <person name="Oliveira G."/>
            <person name="Hofmann A."/>
            <person name="Zhang G."/>
            <person name="Fang X."/>
            <person name="Kang Y."/>
            <person name="Campbell B.E."/>
            <person name="Loukas A."/>
            <person name="Ranganathan S."/>
            <person name="Rollinson D."/>
            <person name="Rinaldi G."/>
            <person name="Brindley P.J."/>
            <person name="Yang H."/>
            <person name="Wang J."/>
            <person name="Wang J."/>
            <person name="Gasser R.B."/>
        </authorList>
    </citation>
    <scope>NUCLEOTIDE SEQUENCE [LARGE SCALE GENOMIC DNA]</scope>
</reference>
<keyword evidence="9" id="KW-0539">Nucleus</keyword>
<keyword evidence="6" id="KW-0238">DNA-binding</keyword>
<dbReference type="Gene3D" id="3.30.50.10">
    <property type="entry name" value="Erythroid Transcription Factor GATA-1, subunit A"/>
    <property type="match status" value="1"/>
</dbReference>
<evidence type="ECO:0000256" key="7">
    <source>
        <dbReference type="ARBA" id="ARBA00023163"/>
    </source>
</evidence>
<dbReference type="Pfam" id="PF00105">
    <property type="entry name" value="zf-C4"/>
    <property type="match status" value="1"/>
</dbReference>
<dbReference type="EMBL" id="KL251645">
    <property type="protein sequence ID" value="KGB40925.1"/>
    <property type="molecule type" value="Genomic_DNA"/>
</dbReference>
<feature type="region of interest" description="Disordered" evidence="10">
    <location>
        <begin position="70"/>
        <end position="96"/>
    </location>
</feature>
<evidence type="ECO:0000256" key="2">
    <source>
        <dbReference type="ARBA" id="ARBA00022723"/>
    </source>
</evidence>
<dbReference type="PROSITE" id="PS51030">
    <property type="entry name" value="NUCLEAR_REC_DBD_2"/>
    <property type="match status" value="1"/>
</dbReference>
<keyword evidence="4" id="KW-0862">Zinc</keyword>
<keyword evidence="3" id="KW-0863">Zinc-finger</keyword>
<protein>
    <submittedName>
        <fullName evidence="12">COUP transcription factor 2</fullName>
    </submittedName>
</protein>
<dbReference type="Gene3D" id="1.10.565.10">
    <property type="entry name" value="Retinoid X Receptor"/>
    <property type="match status" value="1"/>
</dbReference>
<keyword evidence="2" id="KW-0479">Metal-binding</keyword>
<keyword evidence="5" id="KW-0805">Transcription regulation</keyword>
<evidence type="ECO:0000256" key="5">
    <source>
        <dbReference type="ARBA" id="ARBA00023015"/>
    </source>
</evidence>
<dbReference type="CDD" id="cd06916">
    <property type="entry name" value="NR_DBD_like"/>
    <property type="match status" value="1"/>
</dbReference>
<dbReference type="InterPro" id="IPR035500">
    <property type="entry name" value="NHR-like_dom_sf"/>
</dbReference>
<organism evidence="12">
    <name type="scientific">Schistosoma haematobium</name>
    <name type="common">Blood fluke</name>
    <dbReference type="NCBI Taxonomy" id="6185"/>
    <lineage>
        <taxon>Eukaryota</taxon>
        <taxon>Metazoa</taxon>
        <taxon>Spiralia</taxon>
        <taxon>Lophotrochozoa</taxon>
        <taxon>Platyhelminthes</taxon>
        <taxon>Trematoda</taxon>
        <taxon>Digenea</taxon>
        <taxon>Strigeidida</taxon>
        <taxon>Schistosomatoidea</taxon>
        <taxon>Schistosomatidae</taxon>
        <taxon>Schistosoma</taxon>
    </lineage>
</organism>